<dbReference type="EMBL" id="DOYJ01000125">
    <property type="protein sequence ID" value="HCB75396.1"/>
    <property type="molecule type" value="Genomic_DNA"/>
</dbReference>
<evidence type="ECO:0000313" key="1">
    <source>
        <dbReference type="EMBL" id="HCB75396.1"/>
    </source>
</evidence>
<proteinExistence type="predicted"/>
<dbReference type="AlphaFoldDB" id="A0A3D0W9J2"/>
<name>A0A3D0W9J2_9SPHN</name>
<accession>A0A3D0W9J2</accession>
<dbReference type="Proteomes" id="UP000262699">
    <property type="component" value="Unassembled WGS sequence"/>
</dbReference>
<protein>
    <recommendedName>
        <fullName evidence="3">DUF3168 domain-containing protein</fullName>
    </recommendedName>
</protein>
<organism evidence="1 2">
    <name type="scientific">Sphingomonas bacterium</name>
    <dbReference type="NCBI Taxonomy" id="1895847"/>
    <lineage>
        <taxon>Bacteria</taxon>
        <taxon>Pseudomonadati</taxon>
        <taxon>Pseudomonadota</taxon>
        <taxon>Alphaproteobacteria</taxon>
        <taxon>Sphingomonadales</taxon>
        <taxon>Sphingomonadaceae</taxon>
        <taxon>Sphingomonas</taxon>
    </lineage>
</organism>
<comment type="caution">
    <text evidence="1">The sequence shown here is derived from an EMBL/GenBank/DDBJ whole genome shotgun (WGS) entry which is preliminary data.</text>
</comment>
<evidence type="ECO:0008006" key="3">
    <source>
        <dbReference type="Google" id="ProtNLM"/>
    </source>
</evidence>
<gene>
    <name evidence="1" type="ORF">DEP91_04365</name>
</gene>
<evidence type="ECO:0000313" key="2">
    <source>
        <dbReference type="Proteomes" id="UP000262699"/>
    </source>
</evidence>
<sequence length="144" mass="15588">MTIRGEIFEEIEARLRAIDAPAISEVELMPSGDPISFPALAIYDDGQQLDADDVTASWYSLGVMVEGFVEKADGREAHEAMNDLYAAVIRALLPEPPLGGLVETITEGAMRVSVADLASQRRLGFALDLTLTFPTRRDDPAIPA</sequence>
<reference evidence="1 2" key="1">
    <citation type="journal article" date="2018" name="Nat. Biotechnol.">
        <title>A standardized bacterial taxonomy based on genome phylogeny substantially revises the tree of life.</title>
        <authorList>
            <person name="Parks D.H."/>
            <person name="Chuvochina M."/>
            <person name="Waite D.W."/>
            <person name="Rinke C."/>
            <person name="Skarshewski A."/>
            <person name="Chaumeil P.A."/>
            <person name="Hugenholtz P."/>
        </authorList>
    </citation>
    <scope>NUCLEOTIDE SEQUENCE [LARGE SCALE GENOMIC DNA]</scope>
    <source>
        <strain evidence="1">UBA9015</strain>
    </source>
</reference>